<organism evidence="2 3">
    <name type="scientific">Tautonia sociabilis</name>
    <dbReference type="NCBI Taxonomy" id="2080755"/>
    <lineage>
        <taxon>Bacteria</taxon>
        <taxon>Pseudomonadati</taxon>
        <taxon>Planctomycetota</taxon>
        <taxon>Planctomycetia</taxon>
        <taxon>Isosphaerales</taxon>
        <taxon>Isosphaeraceae</taxon>
        <taxon>Tautonia</taxon>
    </lineage>
</organism>
<dbReference type="EMBL" id="RYZH01000037">
    <property type="protein sequence ID" value="RUL85735.1"/>
    <property type="molecule type" value="Genomic_DNA"/>
</dbReference>
<evidence type="ECO:0008006" key="4">
    <source>
        <dbReference type="Google" id="ProtNLM"/>
    </source>
</evidence>
<feature type="compositionally biased region" description="Basic and acidic residues" evidence="1">
    <location>
        <begin position="133"/>
        <end position="159"/>
    </location>
</feature>
<sequence length="259" mass="27919">MSTPTSPGDALPSLWHHLLEAIARGPIAWSTPTELADALGLDEDETLDELASMDVAGLIEVWERPEGIVVTLSSLSAARLGVRLVAPDPLADPRWAGLGAPEPSRGRTSSEGKAAGAAGIEAIVDRQPGPDVEAERGEPTRRHDAGHPRGADGRGDLPRPTRLIGTGLVPWPGPQTSSTSRCPACGSRLLPPQAYCLYCDRWGLDEKTPTAPIDPRSLARQAERDRRRRQGRRDSQRSHRDDPARRPGSLPPGRRRRPG</sequence>
<dbReference type="OrthoDB" id="9858007at2"/>
<feature type="region of interest" description="Disordered" evidence="1">
    <location>
        <begin position="206"/>
        <end position="259"/>
    </location>
</feature>
<evidence type="ECO:0000313" key="3">
    <source>
        <dbReference type="Proteomes" id="UP000280296"/>
    </source>
</evidence>
<feature type="region of interest" description="Disordered" evidence="1">
    <location>
        <begin position="91"/>
        <end position="185"/>
    </location>
</feature>
<accession>A0A432MGE2</accession>
<dbReference type="Proteomes" id="UP000280296">
    <property type="component" value="Unassembled WGS sequence"/>
</dbReference>
<evidence type="ECO:0000256" key="1">
    <source>
        <dbReference type="SAM" id="MobiDB-lite"/>
    </source>
</evidence>
<gene>
    <name evidence="2" type="ORF">TsocGM_17845</name>
</gene>
<comment type="caution">
    <text evidence="2">The sequence shown here is derived from an EMBL/GenBank/DDBJ whole genome shotgun (WGS) entry which is preliminary data.</text>
</comment>
<evidence type="ECO:0000313" key="2">
    <source>
        <dbReference type="EMBL" id="RUL85735.1"/>
    </source>
</evidence>
<dbReference type="RefSeq" id="WP_126726822.1">
    <property type="nucleotide sequence ID" value="NZ_RYZH01000037.1"/>
</dbReference>
<reference evidence="2 3" key="1">
    <citation type="submission" date="2018-12" db="EMBL/GenBank/DDBJ databases">
        <authorList>
            <person name="Toschakov S.V."/>
        </authorList>
    </citation>
    <scope>NUCLEOTIDE SEQUENCE [LARGE SCALE GENOMIC DNA]</scope>
    <source>
        <strain evidence="2 3">GM2012</strain>
    </source>
</reference>
<feature type="compositionally biased region" description="Basic and acidic residues" evidence="1">
    <location>
        <begin position="232"/>
        <end position="245"/>
    </location>
</feature>
<feature type="compositionally biased region" description="Low complexity" evidence="1">
    <location>
        <begin position="111"/>
        <end position="122"/>
    </location>
</feature>
<proteinExistence type="predicted"/>
<keyword evidence="3" id="KW-1185">Reference proteome</keyword>
<dbReference type="AlphaFoldDB" id="A0A432MGE2"/>
<protein>
    <recommendedName>
        <fullName evidence="4">Zinc ribbon domain-containing protein</fullName>
    </recommendedName>
</protein>
<name>A0A432MGE2_9BACT</name>
<reference evidence="2 3" key="2">
    <citation type="submission" date="2019-01" db="EMBL/GenBank/DDBJ databases">
        <title>Tautonia sociabilis, a novel thermotolerant planctomycete of Isosphaeraceae family, isolated from a 4000 m deep subterranean habitat.</title>
        <authorList>
            <person name="Kovaleva O.L."/>
            <person name="Elcheninov A.G."/>
            <person name="Van Heerden E."/>
            <person name="Toshchakov S.V."/>
            <person name="Novikov A."/>
            <person name="Bonch-Osmolovskaya E.A."/>
            <person name="Kublanov I.V."/>
        </authorList>
    </citation>
    <scope>NUCLEOTIDE SEQUENCE [LARGE SCALE GENOMIC DNA]</scope>
    <source>
        <strain evidence="2 3">GM2012</strain>
    </source>
</reference>